<keyword evidence="2" id="KW-1185">Reference proteome</keyword>
<evidence type="ECO:0008006" key="3">
    <source>
        <dbReference type="Google" id="ProtNLM"/>
    </source>
</evidence>
<comment type="caution">
    <text evidence="1">The sequence shown here is derived from an EMBL/GenBank/DDBJ whole genome shotgun (WGS) entry which is preliminary data.</text>
</comment>
<sequence length="100" mass="11568">MGGVAHFRRSQVFAVFFCFWGLFSIAWATRLSVSRQKLEVQKHLKRLNKPAVQSIQFLKTWVVELAGLLPVFGLHVNEGLEASFHRQRHLNQEWGGEFCI</sequence>
<name>A0AAV8T547_9ROSI</name>
<organism evidence="1 2">
    <name type="scientific">Erythroxylum novogranatense</name>
    <dbReference type="NCBI Taxonomy" id="1862640"/>
    <lineage>
        <taxon>Eukaryota</taxon>
        <taxon>Viridiplantae</taxon>
        <taxon>Streptophyta</taxon>
        <taxon>Embryophyta</taxon>
        <taxon>Tracheophyta</taxon>
        <taxon>Spermatophyta</taxon>
        <taxon>Magnoliopsida</taxon>
        <taxon>eudicotyledons</taxon>
        <taxon>Gunneridae</taxon>
        <taxon>Pentapetalae</taxon>
        <taxon>rosids</taxon>
        <taxon>fabids</taxon>
        <taxon>Malpighiales</taxon>
        <taxon>Erythroxylaceae</taxon>
        <taxon>Erythroxylum</taxon>
    </lineage>
</organism>
<accession>A0AAV8T547</accession>
<proteinExistence type="predicted"/>
<gene>
    <name evidence="1" type="ORF">K2173_001612</name>
</gene>
<evidence type="ECO:0000313" key="1">
    <source>
        <dbReference type="EMBL" id="KAJ8761479.1"/>
    </source>
</evidence>
<dbReference type="EMBL" id="JAIWQS010000006">
    <property type="protein sequence ID" value="KAJ8761479.1"/>
    <property type="molecule type" value="Genomic_DNA"/>
</dbReference>
<reference evidence="1 2" key="1">
    <citation type="submission" date="2021-09" db="EMBL/GenBank/DDBJ databases">
        <title>Genomic insights and catalytic innovation underlie evolution of tropane alkaloids biosynthesis.</title>
        <authorList>
            <person name="Wang Y.-J."/>
            <person name="Tian T."/>
            <person name="Huang J.-P."/>
            <person name="Huang S.-X."/>
        </authorList>
    </citation>
    <scope>NUCLEOTIDE SEQUENCE [LARGE SCALE GENOMIC DNA]</scope>
    <source>
        <strain evidence="1">KIB-2018</strain>
        <tissue evidence="1">Leaf</tissue>
    </source>
</reference>
<dbReference type="Proteomes" id="UP001159364">
    <property type="component" value="Linkage Group LG06"/>
</dbReference>
<dbReference type="AlphaFoldDB" id="A0AAV8T547"/>
<protein>
    <recommendedName>
        <fullName evidence="3">Secreted protein</fullName>
    </recommendedName>
</protein>
<evidence type="ECO:0000313" key="2">
    <source>
        <dbReference type="Proteomes" id="UP001159364"/>
    </source>
</evidence>